<dbReference type="STRING" id="487685.SAMN04488696_2090"/>
<sequence length="60" mass="7274">MERENRKINVDIERKWVRITISHGKDEEIIKLSLNEATHLKEQLNSTIEDYLQRQNIRID</sequence>
<evidence type="ECO:0000313" key="2">
    <source>
        <dbReference type="Proteomes" id="UP000198535"/>
    </source>
</evidence>
<organism evidence="1 2">
    <name type="scientific">Methanolobus profundi</name>
    <dbReference type="NCBI Taxonomy" id="487685"/>
    <lineage>
        <taxon>Archaea</taxon>
        <taxon>Methanobacteriati</taxon>
        <taxon>Methanobacteriota</taxon>
        <taxon>Stenosarchaea group</taxon>
        <taxon>Methanomicrobia</taxon>
        <taxon>Methanosarcinales</taxon>
        <taxon>Methanosarcinaceae</taxon>
        <taxon>Methanolobus</taxon>
    </lineage>
</organism>
<dbReference type="AlphaFoldDB" id="A0A1I4SZ22"/>
<evidence type="ECO:0000313" key="1">
    <source>
        <dbReference type="EMBL" id="SFM69665.1"/>
    </source>
</evidence>
<protein>
    <submittedName>
        <fullName evidence="1">Uncharacterized protein</fullName>
    </submittedName>
</protein>
<accession>A0A1I4SZ22</accession>
<gene>
    <name evidence="1" type="ORF">SAMN04488696_2090</name>
</gene>
<keyword evidence="2" id="KW-1185">Reference proteome</keyword>
<reference evidence="2" key="1">
    <citation type="submission" date="2016-10" db="EMBL/GenBank/DDBJ databases">
        <authorList>
            <person name="Varghese N."/>
            <person name="Submissions S."/>
        </authorList>
    </citation>
    <scope>NUCLEOTIDE SEQUENCE [LARGE SCALE GENOMIC DNA]</scope>
    <source>
        <strain evidence="2">Mob M</strain>
    </source>
</reference>
<name>A0A1I4SZ22_9EURY</name>
<dbReference type="EMBL" id="FOUJ01000004">
    <property type="protein sequence ID" value="SFM69665.1"/>
    <property type="molecule type" value="Genomic_DNA"/>
</dbReference>
<dbReference type="RefSeq" id="WP_091936658.1">
    <property type="nucleotide sequence ID" value="NZ_FOUJ01000004.1"/>
</dbReference>
<dbReference type="OrthoDB" id="140467at2157"/>
<proteinExistence type="predicted"/>
<dbReference type="Proteomes" id="UP000198535">
    <property type="component" value="Unassembled WGS sequence"/>
</dbReference>